<keyword evidence="1" id="KW-0812">Transmembrane</keyword>
<protein>
    <submittedName>
        <fullName evidence="2">Putative membrane protein</fullName>
    </submittedName>
</protein>
<dbReference type="Pfam" id="PF10011">
    <property type="entry name" value="DUF2254"/>
    <property type="match status" value="1"/>
</dbReference>
<feature type="transmembrane region" description="Helical" evidence="1">
    <location>
        <begin position="57"/>
        <end position="83"/>
    </location>
</feature>
<feature type="transmembrane region" description="Helical" evidence="1">
    <location>
        <begin position="134"/>
        <end position="154"/>
    </location>
</feature>
<feature type="transmembrane region" description="Helical" evidence="1">
    <location>
        <begin position="20"/>
        <end position="37"/>
    </location>
</feature>
<accession>A0A7W9YYY7</accession>
<feature type="transmembrane region" description="Helical" evidence="1">
    <location>
        <begin position="104"/>
        <end position="122"/>
    </location>
</feature>
<dbReference type="RefSeq" id="WP_077547693.1">
    <property type="nucleotide sequence ID" value="NZ_JACHEJ010000007.1"/>
</dbReference>
<dbReference type="InterPro" id="IPR018723">
    <property type="entry name" value="DUF2254_membrane"/>
</dbReference>
<sequence>MISRRWWILVRYLRRLWVRAAIYCLVGVAVAVAAILADPYMPSDLPRKVGADAVDSILSIIASSMLAVTTFSMTTLVSATTAASSSTTPRATSLLLEDTTAQRALSTFLGSFLFSLVGLIALNTELYGAGGRFILFIATLVVVVLIVVTLLQWIDHLAGLGRVGETITRVEKAVARAYRAHRRTPYLGCVPLLQDVPDGAIEIQHDSVGYLQHLDVKALSAIAEKGDLDIYVRRRPGGHCDPSTPIASVVLHDASATYDAALTAGIRAAFTLGPRRSYDQDPRFGLIALSEIGSRALSPGINDPGTAIDVLATLVRVLVPDGKEERDREDRDISYPHVHLPQLREDDLIDAAFMPISRDGAGLVEVSIRLQKALAAVAAAAHPEMRPAARRLAAIAQRRSLEKLEFEPDRERLVAETGL</sequence>
<keyword evidence="1" id="KW-1133">Transmembrane helix</keyword>
<evidence type="ECO:0000313" key="2">
    <source>
        <dbReference type="EMBL" id="MBB6180943.1"/>
    </source>
</evidence>
<dbReference type="AlphaFoldDB" id="A0A7W9YYY7"/>
<keyword evidence="3" id="KW-1185">Reference proteome</keyword>
<evidence type="ECO:0000313" key="3">
    <source>
        <dbReference type="Proteomes" id="UP000535501"/>
    </source>
</evidence>
<name>A0A7W9YYY7_9HYPH</name>
<dbReference type="Proteomes" id="UP000535501">
    <property type="component" value="Unassembled WGS sequence"/>
</dbReference>
<organism evidence="2 3">
    <name type="scientific">Pseudorhizobium flavum</name>
    <dbReference type="NCBI Taxonomy" id="1335061"/>
    <lineage>
        <taxon>Bacteria</taxon>
        <taxon>Pseudomonadati</taxon>
        <taxon>Pseudomonadota</taxon>
        <taxon>Alphaproteobacteria</taxon>
        <taxon>Hyphomicrobiales</taxon>
        <taxon>Rhizobiaceae</taxon>
        <taxon>Rhizobium/Agrobacterium group</taxon>
        <taxon>Pseudorhizobium</taxon>
    </lineage>
</organism>
<dbReference type="EMBL" id="JACHEJ010000007">
    <property type="protein sequence ID" value="MBB6180943.1"/>
    <property type="molecule type" value="Genomic_DNA"/>
</dbReference>
<comment type="caution">
    <text evidence="2">The sequence shown here is derived from an EMBL/GenBank/DDBJ whole genome shotgun (WGS) entry which is preliminary data.</text>
</comment>
<reference evidence="2 3" key="1">
    <citation type="submission" date="2020-08" db="EMBL/GenBank/DDBJ databases">
        <title>Genomic Encyclopedia of Type Strains, Phase IV (KMG-IV): sequencing the most valuable type-strain genomes for metagenomic binning, comparative biology and taxonomic classification.</title>
        <authorList>
            <person name="Goeker M."/>
        </authorList>
    </citation>
    <scope>NUCLEOTIDE SEQUENCE [LARGE SCALE GENOMIC DNA]</scope>
    <source>
        <strain evidence="2 3">DSM 102134</strain>
    </source>
</reference>
<evidence type="ECO:0000256" key="1">
    <source>
        <dbReference type="SAM" id="Phobius"/>
    </source>
</evidence>
<keyword evidence="1" id="KW-0472">Membrane</keyword>
<gene>
    <name evidence="2" type="ORF">HNQ75_002926</name>
</gene>
<proteinExistence type="predicted"/>